<dbReference type="OrthoDB" id="4290511at2"/>
<dbReference type="RefSeq" id="WP_153469515.1">
    <property type="nucleotide sequence ID" value="NZ_WBOF01000003.1"/>
</dbReference>
<organism evidence="2 3">
    <name type="scientific">Streptomyces kaniharaensis</name>
    <dbReference type="NCBI Taxonomy" id="212423"/>
    <lineage>
        <taxon>Bacteria</taxon>
        <taxon>Bacillati</taxon>
        <taxon>Actinomycetota</taxon>
        <taxon>Actinomycetes</taxon>
        <taxon>Kitasatosporales</taxon>
        <taxon>Streptomycetaceae</taxon>
        <taxon>Streptomyces</taxon>
    </lineage>
</organism>
<feature type="compositionally biased region" description="Basic and acidic residues" evidence="1">
    <location>
        <begin position="62"/>
        <end position="72"/>
    </location>
</feature>
<accession>A0A6N7KZW2</accession>
<evidence type="ECO:0000256" key="1">
    <source>
        <dbReference type="SAM" id="MobiDB-lite"/>
    </source>
</evidence>
<evidence type="ECO:0000313" key="2">
    <source>
        <dbReference type="EMBL" id="MQS16941.1"/>
    </source>
</evidence>
<feature type="region of interest" description="Disordered" evidence="1">
    <location>
        <begin position="18"/>
        <end position="72"/>
    </location>
</feature>
<proteinExistence type="predicted"/>
<keyword evidence="3" id="KW-1185">Reference proteome</keyword>
<dbReference type="EMBL" id="WBOF01000003">
    <property type="protein sequence ID" value="MQS16941.1"/>
    <property type="molecule type" value="Genomic_DNA"/>
</dbReference>
<feature type="compositionally biased region" description="Basic and acidic residues" evidence="1">
    <location>
        <begin position="18"/>
        <end position="31"/>
    </location>
</feature>
<protein>
    <submittedName>
        <fullName evidence="2">Uncharacterized protein</fullName>
    </submittedName>
</protein>
<name>A0A6N7KZW2_9ACTN</name>
<dbReference type="Proteomes" id="UP000450000">
    <property type="component" value="Unassembled WGS sequence"/>
</dbReference>
<gene>
    <name evidence="2" type="ORF">F7Q99_33320</name>
</gene>
<feature type="compositionally biased region" description="Acidic residues" evidence="1">
    <location>
        <begin position="40"/>
        <end position="61"/>
    </location>
</feature>
<comment type="caution">
    <text evidence="2">The sequence shown here is derived from an EMBL/GenBank/DDBJ whole genome shotgun (WGS) entry which is preliminary data.</text>
</comment>
<evidence type="ECO:0000313" key="3">
    <source>
        <dbReference type="Proteomes" id="UP000450000"/>
    </source>
</evidence>
<reference evidence="2 3" key="1">
    <citation type="submission" date="2019-09" db="EMBL/GenBank/DDBJ databases">
        <title>Genome Sequences of Streptomyces kaniharaensis ATCC 21070.</title>
        <authorList>
            <person name="Zhu W."/>
            <person name="De Crecy-Lagard V."/>
            <person name="Richards N.G."/>
        </authorList>
    </citation>
    <scope>NUCLEOTIDE SEQUENCE [LARGE SCALE GENOMIC DNA]</scope>
    <source>
        <strain evidence="2 3">SF-557</strain>
    </source>
</reference>
<dbReference type="AlphaFoldDB" id="A0A6N7KZW2"/>
<sequence length="72" mass="8126">MPADDELHRFLNALSPASRDKVRAQPRERQEQLAAAWETELSEDTDLDTLDELSPDAAAEEAAERVVRDSFE</sequence>